<dbReference type="STRING" id="1163617.SCD_n00526"/>
<name>S6AIM0_SULDS</name>
<proteinExistence type="predicted"/>
<evidence type="ECO:0008006" key="3">
    <source>
        <dbReference type="Google" id="ProtNLM"/>
    </source>
</evidence>
<dbReference type="PANTHER" id="PTHR35446">
    <property type="entry name" value="SI:CH211-175M2.5"/>
    <property type="match status" value="1"/>
</dbReference>
<protein>
    <recommendedName>
        <fullName evidence="3">Carboxymuconolactone decarboxylase-like domain-containing protein</fullName>
    </recommendedName>
</protein>
<dbReference type="eggNOG" id="COG2128">
    <property type="taxonomic scope" value="Bacteria"/>
</dbReference>
<dbReference type="HOGENOM" id="CLU_082760_4_3_4"/>
<dbReference type="AlphaFoldDB" id="S6AIM0"/>
<dbReference type="RefSeq" id="WP_009206678.1">
    <property type="nucleotide sequence ID" value="NC_022357.1"/>
</dbReference>
<evidence type="ECO:0000313" key="1">
    <source>
        <dbReference type="EMBL" id="BAN34374.1"/>
    </source>
</evidence>
<dbReference type="OrthoDB" id="9801997at2"/>
<keyword evidence="2" id="KW-1185">Reference proteome</keyword>
<dbReference type="InterPro" id="IPR029032">
    <property type="entry name" value="AhpD-like"/>
</dbReference>
<dbReference type="Proteomes" id="UP000015559">
    <property type="component" value="Chromosome"/>
</dbReference>
<dbReference type="PANTHER" id="PTHR35446:SF2">
    <property type="entry name" value="CARBOXYMUCONOLACTONE DECARBOXYLASE-LIKE DOMAIN-CONTAINING PROTEIN"/>
    <property type="match status" value="1"/>
</dbReference>
<dbReference type="KEGG" id="sdr:SCD_n00526"/>
<organism evidence="1 2">
    <name type="scientific">Sulfuricella denitrificans (strain DSM 22764 / NBRC 105220 / skB26)</name>
    <dbReference type="NCBI Taxonomy" id="1163617"/>
    <lineage>
        <taxon>Bacteria</taxon>
        <taxon>Pseudomonadati</taxon>
        <taxon>Pseudomonadota</taxon>
        <taxon>Betaproteobacteria</taxon>
        <taxon>Nitrosomonadales</taxon>
        <taxon>Sulfuricellaceae</taxon>
        <taxon>Sulfuricella</taxon>
    </lineage>
</organism>
<dbReference type="Gene3D" id="1.20.1290.10">
    <property type="entry name" value="AhpD-like"/>
    <property type="match status" value="1"/>
</dbReference>
<accession>S6AIM0</accession>
<dbReference type="EMBL" id="AP013066">
    <property type="protein sequence ID" value="BAN34374.1"/>
    <property type="molecule type" value="Genomic_DNA"/>
</dbReference>
<evidence type="ECO:0000313" key="2">
    <source>
        <dbReference type="Proteomes" id="UP000015559"/>
    </source>
</evidence>
<sequence length="177" mass="19697">MSIISTVAPEHTEGKVAELYGQIQQMMGRVPNAFQMYSSSPALLEQQIQHISYFMQHPTLSFPLLAMVRMLVSQNNDCQYCIGLNEGMLIQRVGLTVEQVAAIRRDPANAPLPDKDKAMLLLVLKATKTPKSVDKSDLDQLRALGWSDGDIMDAVYHGARNVAVDIVFNAFKIDNDF</sequence>
<reference evidence="1 2" key="1">
    <citation type="journal article" date="2012" name="Appl. Environ. Microbiol.">
        <title>Draft genome sequence of a psychrotolerant sulfur-oxidizing bacterium, Sulfuricella denitrificans skB26, and proteomic insights into cold adaptation.</title>
        <authorList>
            <person name="Watanabe T."/>
            <person name="Kojima H."/>
            <person name="Fukui M."/>
        </authorList>
    </citation>
    <scope>NUCLEOTIDE SEQUENCE [LARGE SCALE GENOMIC DNA]</scope>
    <source>
        <strain evidence="2">skB26</strain>
    </source>
</reference>
<dbReference type="SUPFAM" id="SSF69118">
    <property type="entry name" value="AhpD-like"/>
    <property type="match status" value="1"/>
</dbReference>
<gene>
    <name evidence="1" type="ORF">SCD_n00526</name>
</gene>